<proteinExistence type="predicted"/>
<keyword evidence="2" id="KW-1185">Reference proteome</keyword>
<reference evidence="2" key="1">
    <citation type="journal article" date="2022" name="Mol. Ecol. Resour.">
        <title>The genomes of chicory, endive, great burdock and yacon provide insights into Asteraceae palaeo-polyploidization history and plant inulin production.</title>
        <authorList>
            <person name="Fan W."/>
            <person name="Wang S."/>
            <person name="Wang H."/>
            <person name="Wang A."/>
            <person name="Jiang F."/>
            <person name="Liu H."/>
            <person name="Zhao H."/>
            <person name="Xu D."/>
            <person name="Zhang Y."/>
        </authorList>
    </citation>
    <scope>NUCLEOTIDE SEQUENCE [LARGE SCALE GENOMIC DNA]</scope>
    <source>
        <strain evidence="2">cv. Niubang</strain>
    </source>
</reference>
<evidence type="ECO:0000313" key="1">
    <source>
        <dbReference type="EMBL" id="KAI3685380.1"/>
    </source>
</evidence>
<dbReference type="Proteomes" id="UP001055879">
    <property type="component" value="Linkage Group LG12"/>
</dbReference>
<sequence length="176" mass="19335">MANNHNYKNDGVNTKSISSSSSSSSYSGYKSKPSVTSGLRRNNTGSGGNSAGGHQKDTPEERKSNLGKENRLILLIDTKEWRWGFIRVVPSRSENSPIQKVSSSPGHSVCHMCVNSSEFRIGTRKKTVSSRFSYRSFRSLVRYGLPEEDDVLILIGFFDGFLLGVVPPVSSETAKP</sequence>
<comment type="caution">
    <text evidence="1">The sequence shown here is derived from an EMBL/GenBank/DDBJ whole genome shotgun (WGS) entry which is preliminary data.</text>
</comment>
<reference evidence="1 2" key="2">
    <citation type="journal article" date="2022" name="Mol. Ecol. Resour.">
        <title>The genomes of chicory, endive, great burdock and yacon provide insights into Asteraceae paleo-polyploidization history and plant inulin production.</title>
        <authorList>
            <person name="Fan W."/>
            <person name="Wang S."/>
            <person name="Wang H."/>
            <person name="Wang A."/>
            <person name="Jiang F."/>
            <person name="Liu H."/>
            <person name="Zhao H."/>
            <person name="Xu D."/>
            <person name="Zhang Y."/>
        </authorList>
    </citation>
    <scope>NUCLEOTIDE SEQUENCE [LARGE SCALE GENOMIC DNA]</scope>
    <source>
        <strain evidence="2">cv. Niubang</strain>
    </source>
</reference>
<organism evidence="1 2">
    <name type="scientific">Arctium lappa</name>
    <name type="common">Greater burdock</name>
    <name type="synonym">Lappa major</name>
    <dbReference type="NCBI Taxonomy" id="4217"/>
    <lineage>
        <taxon>Eukaryota</taxon>
        <taxon>Viridiplantae</taxon>
        <taxon>Streptophyta</taxon>
        <taxon>Embryophyta</taxon>
        <taxon>Tracheophyta</taxon>
        <taxon>Spermatophyta</taxon>
        <taxon>Magnoliopsida</taxon>
        <taxon>eudicotyledons</taxon>
        <taxon>Gunneridae</taxon>
        <taxon>Pentapetalae</taxon>
        <taxon>asterids</taxon>
        <taxon>campanulids</taxon>
        <taxon>Asterales</taxon>
        <taxon>Asteraceae</taxon>
        <taxon>Carduoideae</taxon>
        <taxon>Cardueae</taxon>
        <taxon>Arctiinae</taxon>
        <taxon>Arctium</taxon>
    </lineage>
</organism>
<protein>
    <submittedName>
        <fullName evidence="1">Uncharacterized protein</fullName>
    </submittedName>
</protein>
<name>A0ACB8YJX7_ARCLA</name>
<accession>A0ACB8YJX7</accession>
<dbReference type="EMBL" id="CM042058">
    <property type="protein sequence ID" value="KAI3685380.1"/>
    <property type="molecule type" value="Genomic_DNA"/>
</dbReference>
<evidence type="ECO:0000313" key="2">
    <source>
        <dbReference type="Proteomes" id="UP001055879"/>
    </source>
</evidence>
<gene>
    <name evidence="1" type="ORF">L6452_34622</name>
</gene>